<comment type="caution">
    <text evidence="1">The sequence shown here is derived from an EMBL/GenBank/DDBJ whole genome shotgun (WGS) entry which is preliminary data.</text>
</comment>
<evidence type="ECO:0000313" key="2">
    <source>
        <dbReference type="Proteomes" id="UP000324800"/>
    </source>
</evidence>
<evidence type="ECO:0000313" key="1">
    <source>
        <dbReference type="EMBL" id="KAA6359726.1"/>
    </source>
</evidence>
<sequence length="132" mass="15724">MVRETVVRETVARETNADGRVVIYVRYITINGNDDDNEEEIDDEISVNEVDEFDGSDAFSEFDVDDVNYVEINEEDEIPIDEHGEWVYTNRDWFHDSEEDFDDYVRIFDRETYEESNKPNPNYVKEFVKTNE</sequence>
<accession>A0A5J4TMI3</accession>
<organism evidence="1 2">
    <name type="scientific">Streblomastix strix</name>
    <dbReference type="NCBI Taxonomy" id="222440"/>
    <lineage>
        <taxon>Eukaryota</taxon>
        <taxon>Metamonada</taxon>
        <taxon>Preaxostyla</taxon>
        <taxon>Oxymonadida</taxon>
        <taxon>Streblomastigidae</taxon>
        <taxon>Streblomastix</taxon>
    </lineage>
</organism>
<proteinExistence type="predicted"/>
<protein>
    <submittedName>
        <fullName evidence="1">Uncharacterized protein</fullName>
    </submittedName>
</protein>
<gene>
    <name evidence="1" type="ORF">EZS28_044747</name>
</gene>
<dbReference type="Proteomes" id="UP000324800">
    <property type="component" value="Unassembled WGS sequence"/>
</dbReference>
<dbReference type="EMBL" id="SNRW01027951">
    <property type="protein sequence ID" value="KAA6359726.1"/>
    <property type="molecule type" value="Genomic_DNA"/>
</dbReference>
<name>A0A5J4TMI3_9EUKA</name>
<reference evidence="1 2" key="1">
    <citation type="submission" date="2019-03" db="EMBL/GenBank/DDBJ databases">
        <title>Single cell metagenomics reveals metabolic interactions within the superorganism composed of flagellate Streblomastix strix and complex community of Bacteroidetes bacteria on its surface.</title>
        <authorList>
            <person name="Treitli S.C."/>
            <person name="Kolisko M."/>
            <person name="Husnik F."/>
            <person name="Keeling P."/>
            <person name="Hampl V."/>
        </authorList>
    </citation>
    <scope>NUCLEOTIDE SEQUENCE [LARGE SCALE GENOMIC DNA]</scope>
    <source>
        <strain evidence="1">ST1C</strain>
    </source>
</reference>
<dbReference type="AlphaFoldDB" id="A0A5J4TMI3"/>